<sequence>MSSSDDLNQSESYATVLRALKGDAEPSTTTVWVASALGSSSPKRQKLDHPLLADKSKESSSFASITEGDIRVLGETDCLFMEADLVEMVDSYIPIPYDPVIIGTFV</sequence>
<protein>
    <submittedName>
        <fullName evidence="2">Uncharacterized protein</fullName>
    </submittedName>
</protein>
<dbReference type="EMBL" id="JACEIK010000313">
    <property type="protein sequence ID" value="MCD7454718.1"/>
    <property type="molecule type" value="Genomic_DNA"/>
</dbReference>
<evidence type="ECO:0000313" key="3">
    <source>
        <dbReference type="Proteomes" id="UP000823775"/>
    </source>
</evidence>
<feature type="region of interest" description="Disordered" evidence="1">
    <location>
        <begin position="38"/>
        <end position="57"/>
    </location>
</feature>
<dbReference type="Proteomes" id="UP000823775">
    <property type="component" value="Unassembled WGS sequence"/>
</dbReference>
<evidence type="ECO:0000256" key="1">
    <source>
        <dbReference type="SAM" id="MobiDB-lite"/>
    </source>
</evidence>
<keyword evidence="3" id="KW-1185">Reference proteome</keyword>
<reference evidence="2 3" key="1">
    <citation type="journal article" date="2021" name="BMC Genomics">
        <title>Datura genome reveals duplications of psychoactive alkaloid biosynthetic genes and high mutation rate following tissue culture.</title>
        <authorList>
            <person name="Rajewski A."/>
            <person name="Carter-House D."/>
            <person name="Stajich J."/>
            <person name="Litt A."/>
        </authorList>
    </citation>
    <scope>NUCLEOTIDE SEQUENCE [LARGE SCALE GENOMIC DNA]</scope>
    <source>
        <strain evidence="2">AR-01</strain>
    </source>
</reference>
<accession>A0ABS8S6S1</accession>
<evidence type="ECO:0000313" key="2">
    <source>
        <dbReference type="EMBL" id="MCD7454718.1"/>
    </source>
</evidence>
<organism evidence="2 3">
    <name type="scientific">Datura stramonium</name>
    <name type="common">Jimsonweed</name>
    <name type="synonym">Common thornapple</name>
    <dbReference type="NCBI Taxonomy" id="4076"/>
    <lineage>
        <taxon>Eukaryota</taxon>
        <taxon>Viridiplantae</taxon>
        <taxon>Streptophyta</taxon>
        <taxon>Embryophyta</taxon>
        <taxon>Tracheophyta</taxon>
        <taxon>Spermatophyta</taxon>
        <taxon>Magnoliopsida</taxon>
        <taxon>eudicotyledons</taxon>
        <taxon>Gunneridae</taxon>
        <taxon>Pentapetalae</taxon>
        <taxon>asterids</taxon>
        <taxon>lamiids</taxon>
        <taxon>Solanales</taxon>
        <taxon>Solanaceae</taxon>
        <taxon>Solanoideae</taxon>
        <taxon>Datureae</taxon>
        <taxon>Datura</taxon>
    </lineage>
</organism>
<gene>
    <name evidence="2" type="ORF">HAX54_025781</name>
</gene>
<proteinExistence type="predicted"/>
<name>A0ABS8S6S1_DATST</name>
<feature type="compositionally biased region" description="Basic and acidic residues" evidence="1">
    <location>
        <begin position="45"/>
        <end position="57"/>
    </location>
</feature>
<comment type="caution">
    <text evidence="2">The sequence shown here is derived from an EMBL/GenBank/DDBJ whole genome shotgun (WGS) entry which is preliminary data.</text>
</comment>